<dbReference type="Proteomes" id="UP001203338">
    <property type="component" value="Unassembled WGS sequence"/>
</dbReference>
<dbReference type="Pfam" id="PF14803">
    <property type="entry name" value="Zn_ribbon_Nudix"/>
    <property type="match status" value="1"/>
</dbReference>
<keyword evidence="3" id="KW-1185">Reference proteome</keyword>
<gene>
    <name evidence="2" type="ORF">M3P05_18995</name>
</gene>
<proteinExistence type="predicted"/>
<dbReference type="InterPro" id="IPR015797">
    <property type="entry name" value="NUDIX_hydrolase-like_dom_sf"/>
</dbReference>
<accession>A0ABT0PKU5</accession>
<keyword evidence="2" id="KW-0378">Hydrolase</keyword>
<dbReference type="Gene3D" id="2.20.70.10">
    <property type="match status" value="1"/>
</dbReference>
<dbReference type="RefSeq" id="WP_249701689.1">
    <property type="nucleotide sequence ID" value="NZ_JAMFLX010000041.1"/>
</dbReference>
<evidence type="ECO:0000313" key="3">
    <source>
        <dbReference type="Proteomes" id="UP001203338"/>
    </source>
</evidence>
<protein>
    <submittedName>
        <fullName evidence="2">NUDIX hydrolase</fullName>
    </submittedName>
</protein>
<dbReference type="PANTHER" id="PTHR43222">
    <property type="entry name" value="NUDIX HYDROLASE 23"/>
    <property type="match status" value="1"/>
</dbReference>
<evidence type="ECO:0000259" key="1">
    <source>
        <dbReference type="PROSITE" id="PS51462"/>
    </source>
</evidence>
<dbReference type="EMBL" id="JAMFLX010000041">
    <property type="protein sequence ID" value="MCL6272012.1"/>
    <property type="molecule type" value="Genomic_DNA"/>
</dbReference>
<dbReference type="Gene3D" id="3.90.79.10">
    <property type="entry name" value="Nucleoside Triphosphate Pyrophosphohydrolase"/>
    <property type="match status" value="1"/>
</dbReference>
<dbReference type="PANTHER" id="PTHR43222:SF2">
    <property type="entry name" value="NUDIX HYDROLASE 23, CHLOROPLASTIC"/>
    <property type="match status" value="1"/>
</dbReference>
<name>A0ABT0PKU5_9GAMM</name>
<organism evidence="2 3">
    <name type="scientific">Parendozoicomonas callyspongiae</name>
    <dbReference type="NCBI Taxonomy" id="2942213"/>
    <lineage>
        <taxon>Bacteria</taxon>
        <taxon>Pseudomonadati</taxon>
        <taxon>Pseudomonadota</taxon>
        <taxon>Gammaproteobacteria</taxon>
        <taxon>Oceanospirillales</taxon>
        <taxon>Endozoicomonadaceae</taxon>
        <taxon>Parendozoicomonas</taxon>
    </lineage>
</organism>
<dbReference type="PROSITE" id="PS51462">
    <property type="entry name" value="NUDIX"/>
    <property type="match status" value="1"/>
</dbReference>
<dbReference type="SUPFAM" id="SSF55811">
    <property type="entry name" value="Nudix"/>
    <property type="match status" value="1"/>
</dbReference>
<dbReference type="CDD" id="cd04511">
    <property type="entry name" value="NUDIX_Hydrolase"/>
    <property type="match status" value="1"/>
</dbReference>
<comment type="caution">
    <text evidence="2">The sequence shown here is derived from an EMBL/GenBank/DDBJ whole genome shotgun (WGS) entry which is preliminary data.</text>
</comment>
<feature type="domain" description="Nudix hydrolase" evidence="1">
    <location>
        <begin position="36"/>
        <end position="159"/>
    </location>
</feature>
<dbReference type="GO" id="GO:0016787">
    <property type="term" value="F:hydrolase activity"/>
    <property type="evidence" value="ECO:0007669"/>
    <property type="project" value="UniProtKB-KW"/>
</dbReference>
<dbReference type="InterPro" id="IPR029401">
    <property type="entry name" value="Nudix_N"/>
</dbReference>
<reference evidence="2 3" key="1">
    <citation type="submission" date="2022-05" db="EMBL/GenBank/DDBJ databases">
        <authorList>
            <person name="Park J.-S."/>
        </authorList>
    </citation>
    <scope>NUCLEOTIDE SEQUENCE [LARGE SCALE GENOMIC DNA]</scope>
    <source>
        <strain evidence="2 3">2012CJ34-2</strain>
    </source>
</reference>
<dbReference type="InterPro" id="IPR000086">
    <property type="entry name" value="NUDIX_hydrolase_dom"/>
</dbReference>
<sequence length="177" mass="20574">MKYCSQCGQPVSLSIPEGDDRHRHVCNVCNTIHYQNPKIIAGILPVFEDKILLCRRAIEPRHGLWTLPAGFMENEESTLEAARRETWEEAQARTCMEHLYVVLSVPRISQVYMIYLAQLEAPEFGPGEESLEVKLFAEEEVPWEEIAFHTVRRTLEFYFADRSKKNDFPMKDETLIL</sequence>
<evidence type="ECO:0000313" key="2">
    <source>
        <dbReference type="EMBL" id="MCL6272012.1"/>
    </source>
</evidence>
<dbReference type="Pfam" id="PF00293">
    <property type="entry name" value="NUDIX"/>
    <property type="match status" value="1"/>
</dbReference>